<name>A0A8H7F4V3_AGABI</name>
<comment type="caution">
    <text evidence="1">The sequence shown here is derived from an EMBL/GenBank/DDBJ whole genome shotgun (WGS) entry which is preliminary data.</text>
</comment>
<dbReference type="Proteomes" id="UP000629468">
    <property type="component" value="Unassembled WGS sequence"/>
</dbReference>
<sequence length="372" mass="42396">MEPHPTELAGLNSTELCRRDLDYDYDEQKVVQCGGFYSRSAYGPDWSPCLIVVSTKGKQYRHTIFFLLSTMTDLQPVACLFFRLPPSQQLFTWIHDIPWLVLLPELEKLTTALETLLVTNPSSTAMDALLKARKAMESKMNPLRDAMLSARDFSRHYFEFVDNVFKNRVLSQYVKEVYTALAHETATKAKEAQQALTEFREELEAGVFRVRSSISGDDNTVSLFTTQSSQIVSTMVTAIEECNSLLQEFKDTFLTITKQGFDPEAYEHNPPSDEECQLVSEKWQMFRKHLYGISLDWNFLAVHIQIPHFDVPACCDDTPDDARDAVALTGIPENPVNTEAPPNPSTSDITKISFWKKFLQRLSSRFSSKKIC</sequence>
<evidence type="ECO:0000313" key="1">
    <source>
        <dbReference type="EMBL" id="KAF7776830.1"/>
    </source>
</evidence>
<gene>
    <name evidence="1" type="ORF">Agabi119p4_5223</name>
</gene>
<accession>A0A8H7F4V3</accession>
<protein>
    <submittedName>
        <fullName evidence="1">Uncharacterized protein</fullName>
    </submittedName>
</protein>
<proteinExistence type="predicted"/>
<dbReference type="EMBL" id="JABXXO010000006">
    <property type="protein sequence ID" value="KAF7776830.1"/>
    <property type="molecule type" value="Genomic_DNA"/>
</dbReference>
<organism evidence="1 2">
    <name type="scientific">Agaricus bisporus var. burnettii</name>
    <dbReference type="NCBI Taxonomy" id="192524"/>
    <lineage>
        <taxon>Eukaryota</taxon>
        <taxon>Fungi</taxon>
        <taxon>Dikarya</taxon>
        <taxon>Basidiomycota</taxon>
        <taxon>Agaricomycotina</taxon>
        <taxon>Agaricomycetes</taxon>
        <taxon>Agaricomycetidae</taxon>
        <taxon>Agaricales</taxon>
        <taxon>Agaricineae</taxon>
        <taxon>Agaricaceae</taxon>
        <taxon>Agaricus</taxon>
    </lineage>
</organism>
<reference evidence="1 2" key="1">
    <citation type="journal article" name="Sci. Rep.">
        <title>Telomere-to-telomere assembled and centromere annotated genomes of the two main subspecies of the button mushroom Agaricus bisporus reveal especially polymorphic chromosome ends.</title>
        <authorList>
            <person name="Sonnenberg A.S.M."/>
            <person name="Sedaghat-Telgerd N."/>
            <person name="Lavrijssen B."/>
            <person name="Ohm R.A."/>
            <person name="Hendrickx P.M."/>
            <person name="Scholtmeijer K."/>
            <person name="Baars J.J.P."/>
            <person name="van Peer A."/>
        </authorList>
    </citation>
    <scope>NUCLEOTIDE SEQUENCE [LARGE SCALE GENOMIC DNA]</scope>
    <source>
        <strain evidence="1 2">H119_p4</strain>
    </source>
</reference>
<dbReference type="AlphaFoldDB" id="A0A8H7F4V3"/>
<evidence type="ECO:0000313" key="2">
    <source>
        <dbReference type="Proteomes" id="UP000629468"/>
    </source>
</evidence>